<dbReference type="GO" id="GO:0008380">
    <property type="term" value="P:RNA splicing"/>
    <property type="evidence" value="ECO:0007669"/>
    <property type="project" value="UniProtKB-KW"/>
</dbReference>
<dbReference type="VEuPathDB" id="VectorBase:AALB20_033941"/>
<dbReference type="PANTHER" id="PTHR13434">
    <property type="entry name" value="PROTEIN CASC3"/>
    <property type="match status" value="1"/>
</dbReference>
<dbReference type="GO" id="GO:0051028">
    <property type="term" value="P:mRNA transport"/>
    <property type="evidence" value="ECO:0007669"/>
    <property type="project" value="UniProtKB-KW"/>
</dbReference>
<feature type="compositionally biased region" description="Basic and acidic residues" evidence="18">
    <location>
        <begin position="273"/>
        <end position="290"/>
    </location>
</feature>
<feature type="compositionally biased region" description="Gly residues" evidence="18">
    <location>
        <begin position="364"/>
        <end position="384"/>
    </location>
</feature>
<evidence type="ECO:0000256" key="12">
    <source>
        <dbReference type="ARBA" id="ARBA00022845"/>
    </source>
</evidence>
<evidence type="ECO:0000256" key="17">
    <source>
        <dbReference type="ARBA" id="ARBA00023273"/>
    </source>
</evidence>
<evidence type="ECO:0000256" key="18">
    <source>
        <dbReference type="SAM" id="MobiDB-lite"/>
    </source>
</evidence>
<reference evidence="19 20" key="1">
    <citation type="journal article" date="2017" name="G3 (Bethesda)">
        <title>The Physical Genome Mapping of Anopheles albimanus Corrected Scaffold Misassemblies and Identified Interarm Rearrangements in Genus Anopheles.</title>
        <authorList>
            <person name="Artemov G.N."/>
            <person name="Peery A.N."/>
            <person name="Jiang X."/>
            <person name="Tu Z."/>
            <person name="Stegniy V.N."/>
            <person name="Sharakhova M.V."/>
            <person name="Sharakhov I.V."/>
        </authorList>
    </citation>
    <scope>NUCLEOTIDE SEQUENCE [LARGE SCALE GENOMIC DNA]</scope>
    <source>
        <strain evidence="19 20">ALBI9_A</strain>
    </source>
</reference>
<dbReference type="GO" id="GO:0048471">
    <property type="term" value="C:perinuclear region of cytoplasm"/>
    <property type="evidence" value="ECO:0007669"/>
    <property type="project" value="UniProtKB-SubCell"/>
</dbReference>
<keyword evidence="20" id="KW-1185">Reference proteome</keyword>
<sequence>MVAPLQQQPAAAAAAAPAGSQQPPPAAHILSESEDFTDNSAENNTREANQEDTTSQQSGVAAVESEYDTASDSPSDGEEEDYDEEESGGEEEEDEDDEDEGTDEEVEDEEDEEEDDDDVIEVRDYEQQGSGAGQTDGAPDAGQEGDGRRKVDDDEDRSNPQYIPKKGTFYEHDDRTAETDPEEDGERLEGDEQRSKRDGDLDDGGGGGGGGGGSGTGAGDHHLGGGSGGMGGSGSMGGAGNGPGGYGGERRGSEKGGGSALKGRKKWQASTDRWTHDRFDESEQAPKSRAELVCAYGYDIRSEDGPPKARRKRRYARGPNQYTRNWEDEDAYQKSSNTEHQRHKKVLQPPRPEEFPELGPNGAAKGGRTTGGGGGRLRATGGGPKSNAGTRQPVDRTESSNRSVRTSGNEPRANARTERARSGDWGSERDRYGAGDRADRDNGGGDEGGDGLRHRNSDEHRAARHSYHNKENKLTTGRNGSSGGAKEKDSYKVINSLQFKNQARIKTAPEGSGGASDGMSGPQQTGAAGGGDGGSPVMHSQSAGALSGSSNSNKMQMTSNGPKGAHGGKTSNDRTGYGEQPSSHLGRANVVTTSASLGSVPSSAGGGQPPHYGHGPSNAPLQQRELQPSQSQKHGSSLKSQGYLDEEHSKYGNVYQGAGAKDVNSRQHHPSGGTGSGGNLPLVSVNNMASAGTHQRSQISPRAIVSQNTPPAGPQQAPSIAMQMHYQQQQQQQPQGGSYGVAQQGGPLPPTHTIQQLPPPQQQQQQQQQQQPLLTQEPSLNRSKRYSTQPVQTPHYHQPTAVYYTNTAPTNGPPGPGDYVTAGPPPPQAQQPLAQPPPPQGQPQYVPAPYGTAAGGHGPPGQGGGGYLQGPPVAPPTTAYLSGHPAQPSPTVGPPQPPQPGAGTVPGGAAPPPPTMNYVPALGPPPQPTAAPVVPPGQYPATAAYPTFQPAYGQAGPVAVPPVGVAGAPPQASAPGAVPGGPPPPTALYQPAGGITYYAPQTQTQAPRPLPTGRRPTAAIPILAPPDRKPATTSTAGATATTGKGATGTTGTTNRTTAAGGGTEATEGNEEAGGGGTAGGGGAGGGTIEPQGPIYSTENIDHILDNMFVQRPVYQPPSRKSPSPALPPTGSEANAAANAAGSEQVETTARPKGADGGSATESAGDTILGDSVKKLSLQDEKMTEPGKESNTAASGTTELIAAHGEE</sequence>
<keyword evidence="14" id="KW-0866">Nonsense-mediated mRNA decay</keyword>
<feature type="compositionally biased region" description="Polar residues" evidence="18">
    <location>
        <begin position="777"/>
        <end position="792"/>
    </location>
</feature>
<feature type="compositionally biased region" description="Polar residues" evidence="18">
    <location>
        <begin position="50"/>
        <end position="59"/>
    </location>
</feature>
<proteinExistence type="inferred from homology"/>
<name>A0A182FBS8_ANOAL</name>
<evidence type="ECO:0000256" key="4">
    <source>
        <dbReference type="ARBA" id="ARBA00004556"/>
    </source>
</evidence>
<feature type="compositionally biased region" description="Low complexity" evidence="18">
    <location>
        <begin position="1130"/>
        <end position="1143"/>
    </location>
</feature>
<feature type="compositionally biased region" description="Gly residues" evidence="18">
    <location>
        <begin position="853"/>
        <end position="868"/>
    </location>
</feature>
<evidence type="ECO:0000256" key="16">
    <source>
        <dbReference type="ARBA" id="ARBA00023242"/>
    </source>
</evidence>
<keyword evidence="15" id="KW-0508">mRNA splicing</keyword>
<dbReference type="STRING" id="7167.A0A182FBS8"/>
<evidence type="ECO:0000256" key="11">
    <source>
        <dbReference type="ARBA" id="ARBA00022816"/>
    </source>
</evidence>
<evidence type="ECO:0000256" key="7">
    <source>
        <dbReference type="ARBA" id="ARBA00022448"/>
    </source>
</evidence>
<dbReference type="SMART" id="SM01044">
    <property type="entry name" value="Btz"/>
    <property type="match status" value="1"/>
</dbReference>
<feature type="compositionally biased region" description="Pro residues" evidence="18">
    <location>
        <begin position="823"/>
        <end position="841"/>
    </location>
</feature>
<evidence type="ECO:0000256" key="3">
    <source>
        <dbReference type="ARBA" id="ARBA00004324"/>
    </source>
</evidence>
<dbReference type="VEuPathDB" id="VectorBase:AALB003962"/>
<dbReference type="GO" id="GO:0035145">
    <property type="term" value="C:exon-exon junction complex"/>
    <property type="evidence" value="ECO:0007669"/>
    <property type="project" value="InterPro"/>
</dbReference>
<keyword evidence="10" id="KW-0747">Spliceosome</keyword>
<dbReference type="GO" id="GO:0005681">
    <property type="term" value="C:spliceosomal complex"/>
    <property type="evidence" value="ECO:0007669"/>
    <property type="project" value="UniProtKB-KW"/>
</dbReference>
<feature type="compositionally biased region" description="Basic and acidic residues" evidence="18">
    <location>
        <begin position="187"/>
        <end position="199"/>
    </location>
</feature>
<dbReference type="Proteomes" id="UP000069272">
    <property type="component" value="Chromosome 3R"/>
</dbReference>
<feature type="compositionally biased region" description="Polar residues" evidence="18">
    <location>
        <begin position="1188"/>
        <end position="1197"/>
    </location>
</feature>
<keyword evidence="7" id="KW-0813">Transport</keyword>
<feature type="compositionally biased region" description="Pro residues" evidence="18">
    <location>
        <begin position="887"/>
        <end position="900"/>
    </location>
</feature>
<feature type="compositionally biased region" description="Polar residues" evidence="18">
    <location>
        <begin position="684"/>
        <end position="710"/>
    </location>
</feature>
<evidence type="ECO:0000256" key="10">
    <source>
        <dbReference type="ARBA" id="ARBA00022728"/>
    </source>
</evidence>
<evidence type="ECO:0000313" key="20">
    <source>
        <dbReference type="Proteomes" id="UP000069272"/>
    </source>
</evidence>
<dbReference type="GO" id="GO:0016607">
    <property type="term" value="C:nuclear speck"/>
    <property type="evidence" value="ECO:0007669"/>
    <property type="project" value="UniProtKB-SubCell"/>
</dbReference>
<feature type="compositionally biased region" description="Low complexity" evidence="18">
    <location>
        <begin position="1031"/>
        <end position="1058"/>
    </location>
</feature>
<evidence type="ECO:0000256" key="6">
    <source>
        <dbReference type="ARBA" id="ARBA00019964"/>
    </source>
</evidence>
<feature type="region of interest" description="Disordered" evidence="18">
    <location>
        <begin position="968"/>
        <end position="1206"/>
    </location>
</feature>
<evidence type="ECO:0000313" key="19">
    <source>
        <dbReference type="EnsemblMetazoa" id="AALB003962-PA"/>
    </source>
</evidence>
<evidence type="ECO:0000256" key="8">
    <source>
        <dbReference type="ARBA" id="ARBA00022490"/>
    </source>
</evidence>
<feature type="compositionally biased region" description="Gly residues" evidence="18">
    <location>
        <begin position="204"/>
        <end position="247"/>
    </location>
</feature>
<feature type="compositionally biased region" description="Basic and acidic residues" evidence="18">
    <location>
        <begin position="413"/>
        <end position="443"/>
    </location>
</feature>
<keyword evidence="9" id="KW-0507">mRNA processing</keyword>
<keyword evidence="17" id="KW-0966">Cell projection</keyword>
<keyword evidence="8" id="KW-0963">Cytoplasm</keyword>
<feature type="compositionally biased region" description="Polar residues" evidence="18">
    <location>
        <begin position="619"/>
        <end position="640"/>
    </location>
</feature>
<dbReference type="EnsemblMetazoa" id="AALB003962-RA">
    <property type="protein sequence ID" value="AALB003962-PA"/>
    <property type="gene ID" value="AALB003962"/>
</dbReference>
<feature type="compositionally biased region" description="Polar residues" evidence="18">
    <location>
        <begin position="400"/>
        <end position="409"/>
    </location>
</feature>
<comment type="subcellular location">
    <subcellularLocation>
        <location evidence="2">Cell projection</location>
        <location evidence="2">Dendrite</location>
    </subcellularLocation>
    <subcellularLocation>
        <location evidence="1">Cytoplasm</location>
        <location evidence="1">Stress granule</location>
    </subcellularLocation>
    <subcellularLocation>
        <location evidence="4">Cytoplasm</location>
        <location evidence="4">Perinuclear region</location>
    </subcellularLocation>
    <subcellularLocation>
        <location evidence="3">Nucleus speckle</location>
    </subcellularLocation>
</comment>
<dbReference type="GO" id="GO:0010494">
    <property type="term" value="C:cytoplasmic stress granule"/>
    <property type="evidence" value="ECO:0007669"/>
    <property type="project" value="UniProtKB-SubCell"/>
</dbReference>
<feature type="compositionally biased region" description="Pro residues" evidence="18">
    <location>
        <begin position="922"/>
        <end position="935"/>
    </location>
</feature>
<keyword evidence="16" id="KW-0539">Nucleus</keyword>
<accession>A0A182FBS8</accession>
<protein>
    <recommendedName>
        <fullName evidence="6">Protein CASC3</fullName>
    </recommendedName>
</protein>
<dbReference type="PANTHER" id="PTHR13434:SF0">
    <property type="entry name" value="PROTEIN CASC3"/>
    <property type="match status" value="1"/>
</dbReference>
<evidence type="ECO:0000256" key="15">
    <source>
        <dbReference type="ARBA" id="ARBA00023187"/>
    </source>
</evidence>
<organism evidence="19 20">
    <name type="scientific">Anopheles albimanus</name>
    <name type="common">New world malaria mosquito</name>
    <dbReference type="NCBI Taxonomy" id="7167"/>
    <lineage>
        <taxon>Eukaryota</taxon>
        <taxon>Metazoa</taxon>
        <taxon>Ecdysozoa</taxon>
        <taxon>Arthropoda</taxon>
        <taxon>Hexapoda</taxon>
        <taxon>Insecta</taxon>
        <taxon>Pterygota</taxon>
        <taxon>Neoptera</taxon>
        <taxon>Endopterygota</taxon>
        <taxon>Diptera</taxon>
        <taxon>Nematocera</taxon>
        <taxon>Culicoidea</taxon>
        <taxon>Culicidae</taxon>
        <taxon>Anophelinae</taxon>
        <taxon>Anopheles</taxon>
    </lineage>
</organism>
<dbReference type="GO" id="GO:0006397">
    <property type="term" value="P:mRNA processing"/>
    <property type="evidence" value="ECO:0007669"/>
    <property type="project" value="UniProtKB-KW"/>
</dbReference>
<evidence type="ECO:0000256" key="1">
    <source>
        <dbReference type="ARBA" id="ARBA00004210"/>
    </source>
</evidence>
<reference evidence="19" key="2">
    <citation type="submission" date="2022-08" db="UniProtKB">
        <authorList>
            <consortium name="EnsemblMetazoa"/>
        </authorList>
    </citation>
    <scope>IDENTIFICATION</scope>
    <source>
        <strain evidence="19">STECLA/ALBI9_A</strain>
    </source>
</reference>
<keyword evidence="13" id="KW-0694">RNA-binding</keyword>
<feature type="compositionally biased region" description="Low complexity" evidence="18">
    <location>
        <begin position="751"/>
        <end position="776"/>
    </location>
</feature>
<feature type="region of interest" description="Disordered" evidence="18">
    <location>
        <begin position="1"/>
        <end position="935"/>
    </location>
</feature>
<dbReference type="InterPro" id="IPR018545">
    <property type="entry name" value="Btz_dom"/>
</dbReference>
<feature type="compositionally biased region" description="Low complexity" evidence="18">
    <location>
        <begin position="540"/>
        <end position="553"/>
    </location>
</feature>
<dbReference type="AlphaFoldDB" id="A0A182FBS8"/>
<evidence type="ECO:0000256" key="13">
    <source>
        <dbReference type="ARBA" id="ARBA00022884"/>
    </source>
</evidence>
<comment type="similarity">
    <text evidence="5">Belongs to the CASC3 family.</text>
</comment>
<keyword evidence="12" id="KW-0810">Translation regulation</keyword>
<keyword evidence="11" id="KW-0509">mRNA transport</keyword>
<dbReference type="GO" id="GO:0030425">
    <property type="term" value="C:dendrite"/>
    <property type="evidence" value="ECO:0007669"/>
    <property type="project" value="UniProtKB-SubCell"/>
</dbReference>
<feature type="compositionally biased region" description="Low complexity" evidence="18">
    <location>
        <begin position="842"/>
        <end position="852"/>
    </location>
</feature>
<dbReference type="Pfam" id="PF09405">
    <property type="entry name" value="Btz"/>
    <property type="match status" value="1"/>
</dbReference>
<feature type="compositionally biased region" description="Basic and acidic residues" evidence="18">
    <location>
        <begin position="1171"/>
        <end position="1187"/>
    </location>
</feature>
<dbReference type="InterPro" id="IPR028544">
    <property type="entry name" value="CASC3"/>
</dbReference>
<evidence type="ECO:0000256" key="14">
    <source>
        <dbReference type="ARBA" id="ARBA00023161"/>
    </source>
</evidence>
<feature type="compositionally biased region" description="Gly residues" evidence="18">
    <location>
        <begin position="1071"/>
        <end position="1087"/>
    </location>
</feature>
<feature type="compositionally biased region" description="Polar residues" evidence="18">
    <location>
        <begin position="590"/>
        <end position="602"/>
    </location>
</feature>
<evidence type="ECO:0000256" key="9">
    <source>
        <dbReference type="ARBA" id="ARBA00022664"/>
    </source>
</evidence>
<evidence type="ECO:0000256" key="5">
    <source>
        <dbReference type="ARBA" id="ARBA00009548"/>
    </source>
</evidence>
<dbReference type="GO" id="GO:0006417">
    <property type="term" value="P:regulation of translation"/>
    <property type="evidence" value="ECO:0007669"/>
    <property type="project" value="UniProtKB-KW"/>
</dbReference>
<feature type="compositionally biased region" description="Low complexity" evidence="18">
    <location>
        <begin position="968"/>
        <end position="977"/>
    </location>
</feature>
<feature type="compositionally biased region" description="Basic and acidic residues" evidence="18">
    <location>
        <begin position="168"/>
        <end position="178"/>
    </location>
</feature>
<feature type="compositionally biased region" description="Low complexity" evidence="18">
    <location>
        <begin position="1"/>
        <end position="21"/>
    </location>
</feature>
<feature type="compositionally biased region" description="Basic and acidic residues" evidence="18">
    <location>
        <begin position="450"/>
        <end position="461"/>
    </location>
</feature>
<feature type="compositionally biased region" description="Acidic residues" evidence="18">
    <location>
        <begin position="65"/>
        <end position="119"/>
    </location>
</feature>
<dbReference type="GO" id="GO:0003729">
    <property type="term" value="F:mRNA binding"/>
    <property type="evidence" value="ECO:0007669"/>
    <property type="project" value="InterPro"/>
</dbReference>
<dbReference type="GO" id="GO:0000184">
    <property type="term" value="P:nuclear-transcribed mRNA catabolic process, nonsense-mediated decay"/>
    <property type="evidence" value="ECO:0007669"/>
    <property type="project" value="UniProtKB-KW"/>
</dbReference>
<evidence type="ECO:0000256" key="2">
    <source>
        <dbReference type="ARBA" id="ARBA00004279"/>
    </source>
</evidence>